<accession>A0ABW0YHP8</accession>
<evidence type="ECO:0000256" key="2">
    <source>
        <dbReference type="ARBA" id="ARBA00022692"/>
    </source>
</evidence>
<keyword evidence="6" id="KW-0489">Methyltransferase</keyword>
<keyword evidence="4 5" id="KW-0472">Membrane</keyword>
<dbReference type="EMBL" id="JBHSOZ010000003">
    <property type="protein sequence ID" value="MFC5711948.1"/>
    <property type="molecule type" value="Genomic_DNA"/>
</dbReference>
<dbReference type="EC" id="2.1.1.334" evidence="6"/>
<dbReference type="Proteomes" id="UP001596142">
    <property type="component" value="Unassembled WGS sequence"/>
</dbReference>
<dbReference type="Pfam" id="PF04191">
    <property type="entry name" value="PEMT"/>
    <property type="match status" value="1"/>
</dbReference>
<evidence type="ECO:0000256" key="4">
    <source>
        <dbReference type="ARBA" id="ARBA00023136"/>
    </source>
</evidence>
<evidence type="ECO:0000313" key="7">
    <source>
        <dbReference type="Proteomes" id="UP001596142"/>
    </source>
</evidence>
<feature type="transmembrane region" description="Helical" evidence="5">
    <location>
        <begin position="20"/>
        <end position="46"/>
    </location>
</feature>
<dbReference type="EC" id="2.1.1.100" evidence="6"/>
<gene>
    <name evidence="6" type="ORF">ACFPU1_04090</name>
</gene>
<dbReference type="Gene3D" id="1.20.120.1630">
    <property type="match status" value="1"/>
</dbReference>
<dbReference type="GO" id="GO:0032259">
    <property type="term" value="P:methylation"/>
    <property type="evidence" value="ECO:0007669"/>
    <property type="project" value="UniProtKB-KW"/>
</dbReference>
<keyword evidence="2 5" id="KW-0812">Transmembrane</keyword>
<dbReference type="PANTHER" id="PTHR12714:SF24">
    <property type="entry name" value="SLR1182 PROTEIN"/>
    <property type="match status" value="1"/>
</dbReference>
<name>A0ABW0YHP8_9BACI</name>
<evidence type="ECO:0000256" key="1">
    <source>
        <dbReference type="ARBA" id="ARBA00004127"/>
    </source>
</evidence>
<keyword evidence="3 5" id="KW-1133">Transmembrane helix</keyword>
<evidence type="ECO:0000313" key="6">
    <source>
        <dbReference type="EMBL" id="MFC5711948.1"/>
    </source>
</evidence>
<evidence type="ECO:0000256" key="3">
    <source>
        <dbReference type="ARBA" id="ARBA00022989"/>
    </source>
</evidence>
<dbReference type="InterPro" id="IPR007318">
    <property type="entry name" value="Phopholipid_MeTrfase"/>
</dbReference>
<protein>
    <submittedName>
        <fullName evidence="6">Methyltransferase family protein</fullName>
        <ecNumber evidence="6">2.1.1.100</ecNumber>
        <ecNumber evidence="6">2.1.1.334</ecNumber>
    </submittedName>
</protein>
<dbReference type="GO" id="GO:0004671">
    <property type="term" value="F:protein C-terminal S-isoprenylcysteine carboxyl O-methyltransferase activity"/>
    <property type="evidence" value="ECO:0007669"/>
    <property type="project" value="UniProtKB-EC"/>
</dbReference>
<keyword evidence="7" id="KW-1185">Reference proteome</keyword>
<sequence length="93" mass="10894">MGPPRKLVVSGPYQYTRNPMISGVVFILLGEVIIFGSIFLLVWFLFFTIVNYTYFIVGEEPKLQKQFGEDYGEYKRNVPRLFPRRTPWTPGKK</sequence>
<keyword evidence="6" id="KW-0808">Transferase</keyword>
<proteinExistence type="predicted"/>
<dbReference type="RefSeq" id="WP_385938918.1">
    <property type="nucleotide sequence ID" value="NZ_JBHSOZ010000003.1"/>
</dbReference>
<comment type="subcellular location">
    <subcellularLocation>
        <location evidence="1">Endomembrane system</location>
        <topology evidence="1">Multi-pass membrane protein</topology>
    </subcellularLocation>
</comment>
<reference evidence="7" key="1">
    <citation type="journal article" date="2019" name="Int. J. Syst. Evol. Microbiol.">
        <title>The Global Catalogue of Microorganisms (GCM) 10K type strain sequencing project: providing services to taxonomists for standard genome sequencing and annotation.</title>
        <authorList>
            <consortium name="The Broad Institute Genomics Platform"/>
            <consortium name="The Broad Institute Genome Sequencing Center for Infectious Disease"/>
            <person name="Wu L."/>
            <person name="Ma J."/>
        </authorList>
    </citation>
    <scope>NUCLEOTIDE SEQUENCE [LARGE SCALE GENOMIC DNA]</scope>
    <source>
        <strain evidence="7">CECT 7184</strain>
    </source>
</reference>
<organism evidence="6 7">
    <name type="scientific">Thalassorhabdus alkalitolerans</name>
    <dbReference type="NCBI Taxonomy" id="2282697"/>
    <lineage>
        <taxon>Bacteria</taxon>
        <taxon>Bacillati</taxon>
        <taxon>Bacillota</taxon>
        <taxon>Bacilli</taxon>
        <taxon>Bacillales</taxon>
        <taxon>Bacillaceae</taxon>
        <taxon>Thalassorhabdus</taxon>
    </lineage>
</organism>
<dbReference type="PANTHER" id="PTHR12714">
    <property type="entry name" value="PROTEIN-S ISOPRENYLCYSTEINE O-METHYLTRANSFERASE"/>
    <property type="match status" value="1"/>
</dbReference>
<evidence type="ECO:0000256" key="5">
    <source>
        <dbReference type="SAM" id="Phobius"/>
    </source>
</evidence>
<comment type="caution">
    <text evidence="6">The sequence shown here is derived from an EMBL/GenBank/DDBJ whole genome shotgun (WGS) entry which is preliminary data.</text>
</comment>